<dbReference type="Proteomes" id="UP000014197">
    <property type="component" value="Unassembled WGS sequence"/>
</dbReference>
<evidence type="ECO:0000313" key="2">
    <source>
        <dbReference type="EMBL" id="EOH97182.1"/>
    </source>
</evidence>
<keyword evidence="1" id="KW-0472">Membrane</keyword>
<reference evidence="3 5" key="2">
    <citation type="submission" date="2013-03" db="EMBL/GenBank/DDBJ databases">
        <title>The Genome Sequence of Enterococcus haemoperoxidus BAA-382 (PacBio/Illumina hybrid assembly).</title>
        <authorList>
            <consortium name="The Broad Institute Genomics Platform"/>
            <consortium name="The Broad Institute Genome Sequencing Center for Infectious Disease"/>
            <person name="Earl A."/>
            <person name="Russ C."/>
            <person name="Gilmore M."/>
            <person name="Surin D."/>
            <person name="Walker B."/>
            <person name="Young S."/>
            <person name="Zeng Q."/>
            <person name="Gargeya S."/>
            <person name="Fitzgerald M."/>
            <person name="Haas B."/>
            <person name="Abouelleil A."/>
            <person name="Allen A.W."/>
            <person name="Alvarado L."/>
            <person name="Arachchi H.M."/>
            <person name="Berlin A.M."/>
            <person name="Chapman S.B."/>
            <person name="Gainer-Dewar J."/>
            <person name="Goldberg J."/>
            <person name="Griggs A."/>
            <person name="Gujja S."/>
            <person name="Hansen M."/>
            <person name="Howarth C."/>
            <person name="Imamovic A."/>
            <person name="Ireland A."/>
            <person name="Larimer J."/>
            <person name="McCowan C."/>
            <person name="Murphy C."/>
            <person name="Pearson M."/>
            <person name="Poon T.W."/>
            <person name="Priest M."/>
            <person name="Roberts A."/>
            <person name="Saif S."/>
            <person name="Shea T."/>
            <person name="Sisk P."/>
            <person name="Sykes S."/>
            <person name="Wortman J."/>
            <person name="Nusbaum C."/>
            <person name="Birren B."/>
        </authorList>
    </citation>
    <scope>NUCLEOTIDE SEQUENCE [LARGE SCALE GENOMIC DNA]</scope>
    <source>
        <strain evidence="3 5">ATCC BAA-382</strain>
    </source>
</reference>
<evidence type="ECO:0000313" key="3">
    <source>
        <dbReference type="EMBL" id="EOT59995.1"/>
    </source>
</evidence>
<evidence type="ECO:0000256" key="1">
    <source>
        <dbReference type="SAM" id="Phobius"/>
    </source>
</evidence>
<evidence type="ECO:0000313" key="4">
    <source>
        <dbReference type="Proteomes" id="UP000013858"/>
    </source>
</evidence>
<name>R2QKR9_9ENTE</name>
<dbReference type="AlphaFoldDB" id="R2QKR9"/>
<sequence>MPNYGIWTTFFSTISGELFIATYLYLRLDIQSVSQDYLTITKNQLFLSLLH</sequence>
<accession>R2QKR9</accession>
<reference evidence="2 4" key="1">
    <citation type="submission" date="2013-02" db="EMBL/GenBank/DDBJ databases">
        <title>The Genome Sequence of Enterococcus haemoperoxidus BAA-382.</title>
        <authorList>
            <consortium name="The Broad Institute Genome Sequencing Platform"/>
            <consortium name="The Broad Institute Genome Sequencing Center for Infectious Disease"/>
            <person name="Earl A.M."/>
            <person name="Gilmore M.S."/>
            <person name="Lebreton F."/>
            <person name="Walker B."/>
            <person name="Young S.K."/>
            <person name="Zeng Q."/>
            <person name="Gargeya S."/>
            <person name="Fitzgerald M."/>
            <person name="Haas B."/>
            <person name="Abouelleil A."/>
            <person name="Alvarado L."/>
            <person name="Arachchi H.M."/>
            <person name="Berlin A.M."/>
            <person name="Chapman S.B."/>
            <person name="Dewar J."/>
            <person name="Goldberg J."/>
            <person name="Griggs A."/>
            <person name="Gujja S."/>
            <person name="Hansen M."/>
            <person name="Howarth C."/>
            <person name="Imamovic A."/>
            <person name="Larimer J."/>
            <person name="McCowan C."/>
            <person name="Murphy C."/>
            <person name="Neiman D."/>
            <person name="Pearson M."/>
            <person name="Priest M."/>
            <person name="Roberts A."/>
            <person name="Saif S."/>
            <person name="Shea T."/>
            <person name="Sisk P."/>
            <person name="Sykes S."/>
            <person name="Wortman J."/>
            <person name="Nusbaum C."/>
            <person name="Birren B."/>
        </authorList>
    </citation>
    <scope>NUCLEOTIDE SEQUENCE [LARGE SCALE GENOMIC DNA]</scope>
    <source>
        <strain evidence="2 4">ATCC BAA-382</strain>
    </source>
</reference>
<dbReference type="EMBL" id="AJAR01000014">
    <property type="protein sequence ID" value="EOH97182.1"/>
    <property type="molecule type" value="Genomic_DNA"/>
</dbReference>
<protein>
    <submittedName>
        <fullName evidence="2">Uncharacterized protein</fullName>
    </submittedName>
</protein>
<organism evidence="2 4">
    <name type="scientific">Enterococcus haemoperoxidus ATCC BAA-382</name>
    <dbReference type="NCBI Taxonomy" id="1158608"/>
    <lineage>
        <taxon>Bacteria</taxon>
        <taxon>Bacillati</taxon>
        <taxon>Bacillota</taxon>
        <taxon>Bacilli</taxon>
        <taxon>Lactobacillales</taxon>
        <taxon>Enterococcaceae</taxon>
        <taxon>Enterococcus</taxon>
    </lineage>
</organism>
<dbReference type="EMBL" id="ASVY01000003">
    <property type="protein sequence ID" value="EOT59995.1"/>
    <property type="molecule type" value="Genomic_DNA"/>
</dbReference>
<keyword evidence="1" id="KW-1133">Transmembrane helix</keyword>
<comment type="caution">
    <text evidence="2">The sequence shown here is derived from an EMBL/GenBank/DDBJ whole genome shotgun (WGS) entry which is preliminary data.</text>
</comment>
<gene>
    <name evidence="3" type="ORF">I583_02630</name>
    <name evidence="2" type="ORF">UAW_01664</name>
</gene>
<proteinExistence type="predicted"/>
<dbReference type="Proteomes" id="UP000013858">
    <property type="component" value="Unassembled WGS sequence"/>
</dbReference>
<evidence type="ECO:0000313" key="5">
    <source>
        <dbReference type="Proteomes" id="UP000014197"/>
    </source>
</evidence>
<keyword evidence="1" id="KW-0812">Transmembrane</keyword>
<feature type="transmembrane region" description="Helical" evidence="1">
    <location>
        <begin position="6"/>
        <end position="26"/>
    </location>
</feature>
<keyword evidence="5" id="KW-1185">Reference proteome</keyword>